<proteinExistence type="predicted"/>
<name>A0A397SC48_9GLOM</name>
<dbReference type="OrthoDB" id="2447506at2759"/>
<sequence length="147" mass="17725">MDRTPGTNPFNEYRRSNWLKNNNPYLRSFNMHIKYQEQKELIFPDLYPETYQDLINQSSILNDKVETYGKYIKEQIGGKDPRFRLHYTWPAYLYTNKPIINEQITTTLPTFIRIGDSYFHEKEHHVNIMINNYGLPQLFITLIMNKN</sequence>
<dbReference type="Proteomes" id="UP000265703">
    <property type="component" value="Unassembled WGS sequence"/>
</dbReference>
<accession>A0A397SC48</accession>
<gene>
    <name evidence="1" type="ORF">C1645_839581</name>
</gene>
<keyword evidence="2" id="KW-1185">Reference proteome</keyword>
<protein>
    <submittedName>
        <fullName evidence="1">Uncharacterized protein</fullName>
    </submittedName>
</protein>
<dbReference type="STRING" id="658196.A0A397SC48"/>
<reference evidence="1 2" key="1">
    <citation type="submission" date="2018-06" db="EMBL/GenBank/DDBJ databases">
        <title>Comparative genomics reveals the genomic features of Rhizophagus irregularis, R. cerebriforme, R. diaphanum and Gigaspora rosea, and their symbiotic lifestyle signature.</title>
        <authorList>
            <person name="Morin E."/>
            <person name="San Clemente H."/>
            <person name="Chen E.C.H."/>
            <person name="De La Providencia I."/>
            <person name="Hainaut M."/>
            <person name="Kuo A."/>
            <person name="Kohler A."/>
            <person name="Murat C."/>
            <person name="Tang N."/>
            <person name="Roy S."/>
            <person name="Loubradou J."/>
            <person name="Henrissat B."/>
            <person name="Grigoriev I.V."/>
            <person name="Corradi N."/>
            <person name="Roux C."/>
            <person name="Martin F.M."/>
        </authorList>
    </citation>
    <scope>NUCLEOTIDE SEQUENCE [LARGE SCALE GENOMIC DNA]</scope>
    <source>
        <strain evidence="1 2">DAOM 227022</strain>
    </source>
</reference>
<comment type="caution">
    <text evidence="1">The sequence shown here is derived from an EMBL/GenBank/DDBJ whole genome shotgun (WGS) entry which is preliminary data.</text>
</comment>
<evidence type="ECO:0000313" key="2">
    <source>
        <dbReference type="Proteomes" id="UP000265703"/>
    </source>
</evidence>
<evidence type="ECO:0000313" key="1">
    <source>
        <dbReference type="EMBL" id="RIA79944.1"/>
    </source>
</evidence>
<dbReference type="AlphaFoldDB" id="A0A397SC48"/>
<organism evidence="1 2">
    <name type="scientific">Glomus cerebriforme</name>
    <dbReference type="NCBI Taxonomy" id="658196"/>
    <lineage>
        <taxon>Eukaryota</taxon>
        <taxon>Fungi</taxon>
        <taxon>Fungi incertae sedis</taxon>
        <taxon>Mucoromycota</taxon>
        <taxon>Glomeromycotina</taxon>
        <taxon>Glomeromycetes</taxon>
        <taxon>Glomerales</taxon>
        <taxon>Glomeraceae</taxon>
        <taxon>Glomus</taxon>
    </lineage>
</organism>
<dbReference type="EMBL" id="QKYT01001089">
    <property type="protein sequence ID" value="RIA79944.1"/>
    <property type="molecule type" value="Genomic_DNA"/>
</dbReference>